<dbReference type="InterPro" id="IPR004843">
    <property type="entry name" value="Calcineurin-like_PHP"/>
</dbReference>
<sequence length="321" mass="36845">MKRRSFIKKSLHAAGALSLPLPVSGFTIKNSQTLKIGIVADVHQDIIHDGYARLRFFMDDMKKRKPDFIIQMGDFSLPRPQNQVFLDVWNEFEGPAYHVLGNHDMRDFGFTREQTMAWWEMKERYYSFDQGDFHFIVLDGNDKNPTPWSGYDRYIGAEQKEWLRKDLEATNKPTIVFIHQSLEAESGIANGEEIRSILESAKSKANRSKVIACLCGHHHTDYVKEINGILHIQINSMSYKWVGGKYQHRRFANHIEQAYPAVSKTCPYKDPLYTVLTLDAQGGKMHLEGRSTSFIAPTPKEIGISEADTMLPTITERNLTF</sequence>
<protein>
    <submittedName>
        <fullName evidence="2">Metallophosphoesterase</fullName>
    </submittedName>
</protein>
<accession>A0ABT8KK15</accession>
<dbReference type="InterPro" id="IPR029052">
    <property type="entry name" value="Metallo-depent_PP-like"/>
</dbReference>
<dbReference type="PANTHER" id="PTHR43143:SF1">
    <property type="entry name" value="SERINE_THREONINE-PROTEIN PHOSPHATASE CPPED1"/>
    <property type="match status" value="1"/>
</dbReference>
<organism evidence="2 3">
    <name type="scientific">Splendidivirga corallicola</name>
    <dbReference type="NCBI Taxonomy" id="3051826"/>
    <lineage>
        <taxon>Bacteria</taxon>
        <taxon>Pseudomonadati</taxon>
        <taxon>Bacteroidota</taxon>
        <taxon>Cytophagia</taxon>
        <taxon>Cytophagales</taxon>
        <taxon>Splendidivirgaceae</taxon>
        <taxon>Splendidivirga</taxon>
    </lineage>
</organism>
<dbReference type="Gene3D" id="3.60.21.10">
    <property type="match status" value="1"/>
</dbReference>
<evidence type="ECO:0000313" key="3">
    <source>
        <dbReference type="Proteomes" id="UP001172082"/>
    </source>
</evidence>
<evidence type="ECO:0000313" key="2">
    <source>
        <dbReference type="EMBL" id="MDN5201056.1"/>
    </source>
</evidence>
<dbReference type="EMBL" id="JAUJEA010000002">
    <property type="protein sequence ID" value="MDN5201056.1"/>
    <property type="molecule type" value="Genomic_DNA"/>
</dbReference>
<feature type="domain" description="Calcineurin-like phosphoesterase" evidence="1">
    <location>
        <begin position="34"/>
        <end position="220"/>
    </location>
</feature>
<dbReference type="InterPro" id="IPR051918">
    <property type="entry name" value="STPP_CPPED1"/>
</dbReference>
<comment type="caution">
    <text evidence="2">The sequence shown here is derived from an EMBL/GenBank/DDBJ whole genome shotgun (WGS) entry which is preliminary data.</text>
</comment>
<reference evidence="2" key="1">
    <citation type="submission" date="2023-06" db="EMBL/GenBank/DDBJ databases">
        <title>Genomic of Parafulvivirga corallium.</title>
        <authorList>
            <person name="Wang G."/>
        </authorList>
    </citation>
    <scope>NUCLEOTIDE SEQUENCE</scope>
    <source>
        <strain evidence="2">BMA10</strain>
    </source>
</reference>
<dbReference type="PANTHER" id="PTHR43143">
    <property type="entry name" value="METALLOPHOSPHOESTERASE, CALCINEURIN SUPERFAMILY"/>
    <property type="match status" value="1"/>
</dbReference>
<dbReference type="Pfam" id="PF00149">
    <property type="entry name" value="Metallophos"/>
    <property type="match status" value="1"/>
</dbReference>
<gene>
    <name evidence="2" type="ORF">QQ008_06780</name>
</gene>
<dbReference type="SUPFAM" id="SSF56300">
    <property type="entry name" value="Metallo-dependent phosphatases"/>
    <property type="match status" value="1"/>
</dbReference>
<proteinExistence type="predicted"/>
<name>A0ABT8KK15_9BACT</name>
<evidence type="ECO:0000259" key="1">
    <source>
        <dbReference type="Pfam" id="PF00149"/>
    </source>
</evidence>
<dbReference type="Proteomes" id="UP001172082">
    <property type="component" value="Unassembled WGS sequence"/>
</dbReference>
<dbReference type="RefSeq" id="WP_346751084.1">
    <property type="nucleotide sequence ID" value="NZ_JAUJEA010000002.1"/>
</dbReference>
<keyword evidence="3" id="KW-1185">Reference proteome</keyword>